<dbReference type="SUPFAM" id="SSF111369">
    <property type="entry name" value="HlyD-like secretion proteins"/>
    <property type="match status" value="1"/>
</dbReference>
<dbReference type="Pfam" id="PF25973">
    <property type="entry name" value="BSH_CzcB"/>
    <property type="match status" value="1"/>
</dbReference>
<feature type="domain" description="CzcB-like barrel-sandwich hybrid" evidence="2">
    <location>
        <begin position="79"/>
        <end position="201"/>
    </location>
</feature>
<reference evidence="5" key="1">
    <citation type="submission" date="2014-09" db="EMBL/GenBank/DDBJ databases">
        <authorList>
            <person name="Gomez-Valero L."/>
        </authorList>
    </citation>
    <scope>NUCLEOTIDE SEQUENCE [LARGE SCALE GENOMIC DNA]</scope>
    <source>
        <strain evidence="5">ATCC700992</strain>
    </source>
</reference>
<dbReference type="Gene3D" id="2.40.420.20">
    <property type="match status" value="1"/>
</dbReference>
<dbReference type="PANTHER" id="PTHR30469">
    <property type="entry name" value="MULTIDRUG RESISTANCE PROTEIN MDTA"/>
    <property type="match status" value="1"/>
</dbReference>
<dbReference type="GO" id="GO:0015562">
    <property type="term" value="F:efflux transmembrane transporter activity"/>
    <property type="evidence" value="ECO:0007669"/>
    <property type="project" value="TreeGrafter"/>
</dbReference>
<evidence type="ECO:0000313" key="5">
    <source>
        <dbReference type="Proteomes" id="UP000032430"/>
    </source>
</evidence>
<dbReference type="EMBL" id="LN614827">
    <property type="protein sequence ID" value="CEG58055.1"/>
    <property type="molecule type" value="Genomic_DNA"/>
</dbReference>
<dbReference type="InterPro" id="IPR058647">
    <property type="entry name" value="BSH_CzcB-like"/>
</dbReference>
<feature type="domain" description="YknX-like C-terminal permuted SH3-like" evidence="3">
    <location>
        <begin position="277"/>
        <end position="344"/>
    </location>
</feature>
<evidence type="ECO:0000313" key="4">
    <source>
        <dbReference type="EMBL" id="CEG58055.1"/>
    </source>
</evidence>
<sequence>MSLKSMVKNAWQSKLSKPLIIATTLSLGLISYFIIHPSSPLPPSSPTKFVEIEIVTPSTIQKTIKLIGTIRPKHTTILVAKGSGMLDILLSSGQTVKKGDLIAKITNPDIEKSYQLSKATAKLANIQYKRLLSLRKTGFISAREVEEKKQIWIDARKELAKTKIELSNMRFYAPFNGIIGAYKIKEGAQVNESAQVVTVYDPSSLVVELDIPCTNQPQIKVNQLVRVFDQPYQLSHMQKMIDDDTHMCPADIDIHCESCLIGANVSVNLVVKEKQGALVMPTAALFLKKGKPHMYKVNNRKIELVAVKTGIQEKDKIEVIAGLHSGDQVIIKNPERLYPGLEVMIYQPKKNKSQS</sequence>
<keyword evidence="5" id="KW-1185">Reference proteome</keyword>
<evidence type="ECO:0000256" key="1">
    <source>
        <dbReference type="ARBA" id="ARBA00009477"/>
    </source>
</evidence>
<dbReference type="Pfam" id="PF25989">
    <property type="entry name" value="YknX_C"/>
    <property type="match status" value="1"/>
</dbReference>
<dbReference type="Gene3D" id="1.10.287.470">
    <property type="entry name" value="Helix hairpin bin"/>
    <property type="match status" value="1"/>
</dbReference>
<dbReference type="GO" id="GO:1990281">
    <property type="term" value="C:efflux pump complex"/>
    <property type="evidence" value="ECO:0007669"/>
    <property type="project" value="TreeGrafter"/>
</dbReference>
<comment type="similarity">
    <text evidence="1">Belongs to the membrane fusion protein (MFP) (TC 8.A.1) family.</text>
</comment>
<dbReference type="HOGENOM" id="CLU_018816_1_2_6"/>
<dbReference type="AlphaFoldDB" id="A0A098G9B9"/>
<dbReference type="Gene3D" id="2.40.30.170">
    <property type="match status" value="1"/>
</dbReference>
<evidence type="ECO:0000259" key="3">
    <source>
        <dbReference type="Pfam" id="PF25989"/>
    </source>
</evidence>
<gene>
    <name evidence="4" type="ORF">LFA_2687</name>
</gene>
<proteinExistence type="inferred from homology"/>
<dbReference type="RefSeq" id="WP_045096451.1">
    <property type="nucleotide sequence ID" value="NZ_LN614827.1"/>
</dbReference>
<dbReference type="STRING" id="1212491.LFA_2687"/>
<protein>
    <submittedName>
        <fullName evidence="4">RND family efflux transporter MFP subunit</fullName>
    </submittedName>
</protein>
<organism evidence="4 5">
    <name type="scientific">Legionella fallonii LLAP-10</name>
    <dbReference type="NCBI Taxonomy" id="1212491"/>
    <lineage>
        <taxon>Bacteria</taxon>
        <taxon>Pseudomonadati</taxon>
        <taxon>Pseudomonadota</taxon>
        <taxon>Gammaproteobacteria</taxon>
        <taxon>Legionellales</taxon>
        <taxon>Legionellaceae</taxon>
        <taxon>Legionella</taxon>
    </lineage>
</organism>
<evidence type="ECO:0000259" key="2">
    <source>
        <dbReference type="Pfam" id="PF25973"/>
    </source>
</evidence>
<dbReference type="InterPro" id="IPR006143">
    <property type="entry name" value="RND_pump_MFP"/>
</dbReference>
<dbReference type="Proteomes" id="UP000032430">
    <property type="component" value="Chromosome I"/>
</dbReference>
<dbReference type="KEGG" id="lfa:LFA_2687"/>
<dbReference type="Gene3D" id="2.40.50.100">
    <property type="match status" value="1"/>
</dbReference>
<name>A0A098G9B9_9GAMM</name>
<accession>A0A098G9B9</accession>
<dbReference type="InterPro" id="IPR058637">
    <property type="entry name" value="YknX-like_C"/>
</dbReference>
<dbReference type="NCBIfam" id="TIGR01730">
    <property type="entry name" value="RND_mfp"/>
    <property type="match status" value="1"/>
</dbReference>
<dbReference type="PANTHER" id="PTHR30469:SF15">
    <property type="entry name" value="HLYD FAMILY OF SECRETION PROTEINS"/>
    <property type="match status" value="1"/>
</dbReference>